<keyword evidence="3" id="KW-1185">Reference proteome</keyword>
<evidence type="ECO:0000313" key="2">
    <source>
        <dbReference type="EnsemblMetazoa" id="tetur39g00080.1"/>
    </source>
</evidence>
<protein>
    <submittedName>
        <fullName evidence="2">Uncharacterized protein</fullName>
    </submittedName>
</protein>
<sequence length="24" mass="2849">MGKIEDDKSDERENENSQEKQLII</sequence>
<feature type="region of interest" description="Disordered" evidence="1">
    <location>
        <begin position="1"/>
        <end position="24"/>
    </location>
</feature>
<evidence type="ECO:0000313" key="3">
    <source>
        <dbReference type="Proteomes" id="UP000015104"/>
    </source>
</evidence>
<dbReference type="HOGENOM" id="CLU_3421571_0_0_1"/>
<proteinExistence type="predicted"/>
<reference evidence="3" key="1">
    <citation type="submission" date="2011-08" db="EMBL/GenBank/DDBJ databases">
        <authorList>
            <person name="Rombauts S."/>
        </authorList>
    </citation>
    <scope>NUCLEOTIDE SEQUENCE</scope>
    <source>
        <strain evidence="3">London</strain>
    </source>
</reference>
<dbReference type="AlphaFoldDB" id="T1L4I0"/>
<name>T1L4I0_TETUR</name>
<evidence type="ECO:0000256" key="1">
    <source>
        <dbReference type="SAM" id="MobiDB-lite"/>
    </source>
</evidence>
<reference evidence="2" key="2">
    <citation type="submission" date="2015-06" db="UniProtKB">
        <authorList>
            <consortium name="EnsemblMetazoa"/>
        </authorList>
    </citation>
    <scope>IDENTIFICATION</scope>
</reference>
<accession>T1L4I0</accession>
<feature type="compositionally biased region" description="Basic and acidic residues" evidence="1">
    <location>
        <begin position="1"/>
        <end position="18"/>
    </location>
</feature>
<dbReference type="EnsemblMetazoa" id="tetur39g00080.1">
    <property type="protein sequence ID" value="tetur39g00080.1"/>
    <property type="gene ID" value="tetur39g00080"/>
</dbReference>
<organism evidence="2 3">
    <name type="scientific">Tetranychus urticae</name>
    <name type="common">Two-spotted spider mite</name>
    <dbReference type="NCBI Taxonomy" id="32264"/>
    <lineage>
        <taxon>Eukaryota</taxon>
        <taxon>Metazoa</taxon>
        <taxon>Ecdysozoa</taxon>
        <taxon>Arthropoda</taxon>
        <taxon>Chelicerata</taxon>
        <taxon>Arachnida</taxon>
        <taxon>Acari</taxon>
        <taxon>Acariformes</taxon>
        <taxon>Trombidiformes</taxon>
        <taxon>Prostigmata</taxon>
        <taxon>Eleutherengona</taxon>
        <taxon>Raphignathae</taxon>
        <taxon>Tetranychoidea</taxon>
        <taxon>Tetranychidae</taxon>
        <taxon>Tetranychus</taxon>
    </lineage>
</organism>
<dbReference type="EMBL" id="CAEY01001099">
    <property type="status" value="NOT_ANNOTATED_CDS"/>
    <property type="molecule type" value="Genomic_DNA"/>
</dbReference>
<dbReference type="Proteomes" id="UP000015104">
    <property type="component" value="Unassembled WGS sequence"/>
</dbReference>